<dbReference type="Proteomes" id="UP000265715">
    <property type="component" value="Unassembled WGS sequence"/>
</dbReference>
<evidence type="ECO:0000313" key="2">
    <source>
        <dbReference type="Proteomes" id="UP000265715"/>
    </source>
</evidence>
<comment type="caution">
    <text evidence="1">The sequence shown here is derived from an EMBL/GenBank/DDBJ whole genome shotgun (WGS) entry which is preliminary data.</text>
</comment>
<organism evidence="1 2">
    <name type="scientific">Calidithermus terrae</name>
    <dbReference type="NCBI Taxonomy" id="1408545"/>
    <lineage>
        <taxon>Bacteria</taxon>
        <taxon>Thermotogati</taxon>
        <taxon>Deinococcota</taxon>
        <taxon>Deinococci</taxon>
        <taxon>Thermales</taxon>
        <taxon>Thermaceae</taxon>
        <taxon>Calidithermus</taxon>
    </lineage>
</organism>
<reference evidence="1 2" key="1">
    <citation type="submission" date="2018-08" db="EMBL/GenBank/DDBJ databases">
        <title>Meiothermus terrae DSM 26712 genome sequencing project.</title>
        <authorList>
            <person name="Da Costa M.S."/>
            <person name="Albuquerque L."/>
            <person name="Raposo P."/>
            <person name="Froufe H.J.C."/>
            <person name="Barroso C.S."/>
            <person name="Egas C."/>
        </authorList>
    </citation>
    <scope>NUCLEOTIDE SEQUENCE [LARGE SCALE GENOMIC DNA]</scope>
    <source>
        <strain evidence="1 2">DSM 26712</strain>
    </source>
</reference>
<evidence type="ECO:0000313" key="1">
    <source>
        <dbReference type="EMBL" id="RIH82054.1"/>
    </source>
</evidence>
<protein>
    <recommendedName>
        <fullName evidence="3">Adhesin domain-containing protein</fullName>
    </recommendedName>
</protein>
<accession>A0A399EBM2</accession>
<gene>
    <name evidence="1" type="ORF">Mterra_02822</name>
</gene>
<name>A0A399EBM2_9DEIN</name>
<dbReference type="EMBL" id="QXDL01000136">
    <property type="protein sequence ID" value="RIH82054.1"/>
    <property type="molecule type" value="Genomic_DNA"/>
</dbReference>
<proteinExistence type="predicted"/>
<dbReference type="AlphaFoldDB" id="A0A399EBM2"/>
<sequence length="237" mass="26475">MNDHERIHNLLREGRITEEEAQILLGALRELEEASPPPHDFRPQTQQVRLGTLPPTLRWVRARLRDCSVAVKANPRLQEPDIRGPVSVQDDGADLEVGTDDEITDDVRIELPEGWGLELDVHGCDFEAEGLAWVKGRAHSCSVELERVQGVDLELNSCDFEATLKLSQGEHRLVMASTDAEIELRGSSVKVEGRIRGGDLDPRGPFTLRGRDFKGQLGRGEARLWIEHNQGDLTLEA</sequence>
<keyword evidence="2" id="KW-1185">Reference proteome</keyword>
<dbReference type="RefSeq" id="WP_119315808.1">
    <property type="nucleotide sequence ID" value="NZ_QXDL01000136.1"/>
</dbReference>
<dbReference type="OrthoDB" id="25732at2"/>
<evidence type="ECO:0008006" key="3">
    <source>
        <dbReference type="Google" id="ProtNLM"/>
    </source>
</evidence>